<proteinExistence type="predicted"/>
<evidence type="ECO:0000259" key="1">
    <source>
        <dbReference type="Pfam" id="PF12770"/>
    </source>
</evidence>
<reference evidence="2" key="1">
    <citation type="submission" date="2022-11" db="EMBL/GenBank/DDBJ databases">
        <authorList>
            <person name="Mo P."/>
        </authorList>
    </citation>
    <scope>NUCLEOTIDE SEQUENCE</scope>
    <source>
        <strain evidence="2">HUAS 11-8</strain>
    </source>
</reference>
<organism evidence="2 3">
    <name type="scientific">Amycolatopsis cynarae</name>
    <dbReference type="NCBI Taxonomy" id="2995223"/>
    <lineage>
        <taxon>Bacteria</taxon>
        <taxon>Bacillati</taxon>
        <taxon>Actinomycetota</taxon>
        <taxon>Actinomycetes</taxon>
        <taxon>Pseudonocardiales</taxon>
        <taxon>Pseudonocardiaceae</taxon>
        <taxon>Amycolatopsis</taxon>
    </lineage>
</organism>
<accession>A0ABY7AVV9</accession>
<gene>
    <name evidence="2" type="ORF">ORV05_23165</name>
</gene>
<name>A0ABY7AVV9_9PSEU</name>
<evidence type="ECO:0000313" key="2">
    <source>
        <dbReference type="EMBL" id="WAL63882.1"/>
    </source>
</evidence>
<dbReference type="Proteomes" id="UP001163203">
    <property type="component" value="Chromosome"/>
</dbReference>
<sequence>MSQDRIAGLGAELERAVECDDAEAIIEAGECLLRILPSGDPRRAIPLYYAGLARAVRFDGPGGGAGKDRRRATAYLREARRLLPRDHPWRPHATLLAGLLLSHRLLQRSDGGTRHLPEAIAALEAALDTVGEDQPELRLLVRYRLAMLLAKRYLLCGGTEEDRVRSLAELTALAEDPAVDRETTDICRIFASQLGFLAGLPPELRSGEVTAEQVEHLHWRLPATRPEAVTEAMRQLEAVSGDTIGRTGVPSPLPMLRALTRMQKSLADKKNLSPEELDDAITLIGEAAAQEEPGTPDAAVIAAFGAALRRERARRGGEDSGAQTAEELATLLETLGEHPLRPAIEAVHTAITAEGSLPHQPEDLTALTGRLERFLTNMPEDHPVRVRMLMRFASALVFQAGITRSAEQLDRVRTLVQDAHDRGTLDEGSLPITTFILSWVDGMQGTLETDADRLNSALDRMREAANVLPDGHELRSLLGVAVGSLLSQRYLATGNLEDIDAMSYYAGRLPADLPADRQWIPRQLAAMTKFARNQNKLTPQLIDELIAEFEEADRLAPDEQRRWTGGGRLAAFLRLLRGAVTDEGARFPTSGRELAEFRAAAEMIAHQEPALLDRSGDEGMALVGAAFAARDRRQLDRGITLLARRAAGPSLAAFERLRVLVALGNAFRMRHLLTGSPRDLDNAVSRLEEARLLALREPAVPDSAVIFNALGDAYFARADPHRRDARRAVTAGLDGLRLRTQEVLLQSGAGRGLTAARSAEGESAQVTRWCLAAGEPEAAVRALELGRAMVLHSATVDAGIPLLLRENGHHDLAGEWEDETRESPWDVTGGDALPLDSAALEVPSDLRRRVLLALEHTEAERGILLPPDPAAIATALDRAGAGALVYLLPRDDHGDGLAVLVCAHGEIRHLPLPGLGAEPGGPLENFERAQREVQRDEGAWPDWEAAAGELGAWAWETAMGPVLAEFGAGVPRRPPRLVLVPVGRLGVVPWHAAYRPVPEGVRYACQDAILCYASSARQFTDSVGRETRPWPENPALIEVAGSDLVWAAEEMEEIRRHCYPGCVHLGSDPTEVITPERVLALLPGAGGPGASVLHFGCHARRTDPPIDSYLSLDGEAKLPVRDILRQAHARPAGAAGGLVVLATCVSDLTEDAHDEALTLATAFLAAGAAGVLGARWPVRDVPTGLFMIMFHHYLNSGYPDPATALRATQLWMLNPRRRLPPGVGGLLADELGTHPLDAPVNWAAFTYQGQ</sequence>
<dbReference type="EMBL" id="CP113836">
    <property type="protein sequence ID" value="WAL63882.1"/>
    <property type="molecule type" value="Genomic_DNA"/>
</dbReference>
<dbReference type="RefSeq" id="WP_268754128.1">
    <property type="nucleotide sequence ID" value="NZ_CP113836.1"/>
</dbReference>
<evidence type="ECO:0000313" key="3">
    <source>
        <dbReference type="Proteomes" id="UP001163203"/>
    </source>
</evidence>
<dbReference type="InterPro" id="IPR024983">
    <property type="entry name" value="CHAT_dom"/>
</dbReference>
<keyword evidence="3" id="KW-1185">Reference proteome</keyword>
<feature type="domain" description="CHAT" evidence="1">
    <location>
        <begin position="949"/>
        <end position="1249"/>
    </location>
</feature>
<dbReference type="Pfam" id="PF12770">
    <property type="entry name" value="CHAT"/>
    <property type="match status" value="1"/>
</dbReference>
<protein>
    <submittedName>
        <fullName evidence="2">CHAT domain-containing protein</fullName>
    </submittedName>
</protein>